<dbReference type="EMBL" id="CP045700">
    <property type="protein sequence ID" value="QGA66646.1"/>
    <property type="molecule type" value="Genomic_DNA"/>
</dbReference>
<gene>
    <name evidence="6" type="ORF">GFB47_14655</name>
</gene>
<evidence type="ECO:0000313" key="7">
    <source>
        <dbReference type="Proteomes" id="UP000348942"/>
    </source>
</evidence>
<dbReference type="RefSeq" id="WP_153448779.1">
    <property type="nucleotide sequence ID" value="NZ_CP045700.1"/>
</dbReference>
<evidence type="ECO:0000256" key="3">
    <source>
        <dbReference type="SAM" id="MobiDB-lite"/>
    </source>
</evidence>
<dbReference type="PANTHER" id="PTHR11364:SF27">
    <property type="entry name" value="SULFURTRANSFERASE"/>
    <property type="match status" value="1"/>
</dbReference>
<dbReference type="Gene3D" id="3.40.250.10">
    <property type="entry name" value="Rhodanese-like domain"/>
    <property type="match status" value="3"/>
</dbReference>
<dbReference type="SUPFAM" id="SSF52821">
    <property type="entry name" value="Rhodanese/Cell cycle control phosphatase"/>
    <property type="match status" value="3"/>
</dbReference>
<evidence type="ECO:0000256" key="2">
    <source>
        <dbReference type="ARBA" id="ARBA00022737"/>
    </source>
</evidence>
<dbReference type="InterPro" id="IPR045078">
    <property type="entry name" value="TST/MPST-like"/>
</dbReference>
<evidence type="ECO:0000259" key="5">
    <source>
        <dbReference type="PROSITE" id="PS50206"/>
    </source>
</evidence>
<dbReference type="CDD" id="cd01448">
    <property type="entry name" value="TST_Repeat_1"/>
    <property type="match status" value="1"/>
</dbReference>
<dbReference type="InterPro" id="IPR001763">
    <property type="entry name" value="Rhodanese-like_dom"/>
</dbReference>
<evidence type="ECO:0000256" key="1">
    <source>
        <dbReference type="ARBA" id="ARBA00022679"/>
    </source>
</evidence>
<feature type="domain" description="Rhodanese" evidence="5">
    <location>
        <begin position="167"/>
        <end position="273"/>
    </location>
</feature>
<feature type="signal peptide" evidence="4">
    <location>
        <begin position="1"/>
        <end position="30"/>
    </location>
</feature>
<evidence type="ECO:0000256" key="4">
    <source>
        <dbReference type="SAM" id="SignalP"/>
    </source>
</evidence>
<dbReference type="SMART" id="SM00450">
    <property type="entry name" value="RHOD"/>
    <property type="match status" value="3"/>
</dbReference>
<keyword evidence="4" id="KW-0732">Signal</keyword>
<name>A0A5Q0TJR8_9VIBR</name>
<dbReference type="PROSITE" id="PS50206">
    <property type="entry name" value="RHODANESE_3"/>
    <property type="match status" value="3"/>
</dbReference>
<sequence length="436" mass="48421">MFLVSKNKIKHWLGTTIVFTSICISWPVLADNATSTQIIDCRASEYFNGWPQEGMKLGGHIPNAVNIRAQWLDNMSVAERTHFLVDQKQLNKNQPIKIYCDSGNAKKLQQQLTGIDFKSVAIMQKPLSDFQDQLVALPHFKTLVSPRWLNLLVSHSSSNDAQLVAAPQHDFKIIEAGWGPATGYLLSHVKGAIYANTNDFESKPLWNVVPPAQLQQNIEKLGITQDTTVVLYGRDNLGAARIAQILMYAGVKDVRLLDGGWEAWQAADLPTQSGNNSVKNVVKFGAKVPAHPEYITDVSQVKIMLKDSDNNSLVSVRTWSEYIGDTSGYSYIKPKGRVDGAKWGQGGKNSNNLDDFTNPDGTMRSASEIQSKWQAWNIRTDQKVSFYCGTGWRASAVFLYAYAMGWNNISVFDGGWYQWSLDGNNPTLTGTPSAVH</sequence>
<dbReference type="CDD" id="cd00158">
    <property type="entry name" value="RHOD"/>
    <property type="match status" value="1"/>
</dbReference>
<protein>
    <submittedName>
        <fullName evidence="6">Sulfurtransferase</fullName>
    </submittedName>
</protein>
<dbReference type="CDD" id="cd01449">
    <property type="entry name" value="TST_Repeat_2"/>
    <property type="match status" value="1"/>
</dbReference>
<dbReference type="Pfam" id="PF00581">
    <property type="entry name" value="Rhodanese"/>
    <property type="match status" value="3"/>
</dbReference>
<feature type="chain" id="PRO_5024390439" evidence="4">
    <location>
        <begin position="31"/>
        <end position="436"/>
    </location>
</feature>
<accession>A0A5Q0TJR8</accession>
<feature type="region of interest" description="Disordered" evidence="3">
    <location>
        <begin position="342"/>
        <end position="361"/>
    </location>
</feature>
<feature type="domain" description="Rhodanese" evidence="5">
    <location>
        <begin position="353"/>
        <end position="428"/>
    </location>
</feature>
<dbReference type="Proteomes" id="UP000348942">
    <property type="component" value="Chromosome 2"/>
</dbReference>
<dbReference type="InterPro" id="IPR036873">
    <property type="entry name" value="Rhodanese-like_dom_sf"/>
</dbReference>
<organism evidence="6 7">
    <name type="scientific">Vibrio algicola</name>
    <dbReference type="NCBI Taxonomy" id="2662262"/>
    <lineage>
        <taxon>Bacteria</taxon>
        <taxon>Pseudomonadati</taxon>
        <taxon>Pseudomonadota</taxon>
        <taxon>Gammaproteobacteria</taxon>
        <taxon>Vibrionales</taxon>
        <taxon>Vibrionaceae</taxon>
        <taxon>Vibrio</taxon>
    </lineage>
</organism>
<proteinExistence type="predicted"/>
<dbReference type="AlphaFoldDB" id="A0A5Q0TJR8"/>
<feature type="domain" description="Rhodanese" evidence="5">
    <location>
        <begin position="32"/>
        <end position="126"/>
    </location>
</feature>
<dbReference type="PANTHER" id="PTHR11364">
    <property type="entry name" value="THIOSULFATE SULFERTANSFERASE"/>
    <property type="match status" value="1"/>
</dbReference>
<reference evidence="6 7" key="1">
    <citation type="submission" date="2019-10" db="EMBL/GenBank/DDBJ databases">
        <title>Vibrio sp. nov., isolated from Coralline algae surface.</title>
        <authorList>
            <person name="Geng Y."/>
            <person name="Zhang X."/>
        </authorList>
    </citation>
    <scope>NUCLEOTIDE SEQUENCE [LARGE SCALE GENOMIC DNA]</scope>
    <source>
        <strain evidence="6 7">SM1977</strain>
    </source>
</reference>
<dbReference type="GO" id="GO:0004792">
    <property type="term" value="F:thiosulfate-cyanide sulfurtransferase activity"/>
    <property type="evidence" value="ECO:0007669"/>
    <property type="project" value="TreeGrafter"/>
</dbReference>
<evidence type="ECO:0000313" key="6">
    <source>
        <dbReference type="EMBL" id="QGA66646.1"/>
    </source>
</evidence>
<keyword evidence="2" id="KW-0677">Repeat</keyword>
<keyword evidence="1 6" id="KW-0808">Transferase</keyword>
<keyword evidence="7" id="KW-1185">Reference proteome</keyword>